<dbReference type="InterPro" id="IPR036188">
    <property type="entry name" value="FAD/NAD-bd_sf"/>
</dbReference>
<dbReference type="InterPro" id="IPR027477">
    <property type="entry name" value="Succ_DH/fumarate_Rdtase_cat_sf"/>
</dbReference>
<feature type="compositionally biased region" description="Polar residues" evidence="5">
    <location>
        <begin position="574"/>
        <end position="597"/>
    </location>
</feature>
<keyword evidence="3" id="KW-0274">FAD</keyword>
<dbReference type="InterPro" id="IPR003953">
    <property type="entry name" value="FAD-dep_OxRdtase_2_FAD-bd"/>
</dbReference>
<evidence type="ECO:0000313" key="7">
    <source>
        <dbReference type="EMBL" id="SDR23232.1"/>
    </source>
</evidence>
<keyword evidence="4" id="KW-0560">Oxidoreductase</keyword>
<evidence type="ECO:0000259" key="6">
    <source>
        <dbReference type="Pfam" id="PF00890"/>
    </source>
</evidence>
<dbReference type="Pfam" id="PF00890">
    <property type="entry name" value="FAD_binding_2"/>
    <property type="match status" value="1"/>
</dbReference>
<feature type="region of interest" description="Disordered" evidence="5">
    <location>
        <begin position="571"/>
        <end position="597"/>
    </location>
</feature>
<dbReference type="PANTHER" id="PTHR43400:SF10">
    <property type="entry name" value="3-OXOSTEROID 1-DEHYDROGENASE"/>
    <property type="match status" value="1"/>
</dbReference>
<evidence type="ECO:0000256" key="1">
    <source>
        <dbReference type="ARBA" id="ARBA00001974"/>
    </source>
</evidence>
<dbReference type="RefSeq" id="WP_074767472.1">
    <property type="nucleotide sequence ID" value="NZ_FNKP01000002.1"/>
</dbReference>
<dbReference type="GO" id="GO:0016491">
    <property type="term" value="F:oxidoreductase activity"/>
    <property type="evidence" value="ECO:0007669"/>
    <property type="project" value="UniProtKB-KW"/>
</dbReference>
<reference evidence="8" key="1">
    <citation type="submission" date="2016-10" db="EMBL/GenBank/DDBJ databases">
        <authorList>
            <person name="Varghese N."/>
        </authorList>
    </citation>
    <scope>NUCLEOTIDE SEQUENCE [LARGE SCALE GENOMIC DNA]</scope>
    <source>
        <strain evidence="8">GAS106B</strain>
    </source>
</reference>
<dbReference type="GO" id="GO:0008202">
    <property type="term" value="P:steroid metabolic process"/>
    <property type="evidence" value="ECO:0007669"/>
    <property type="project" value="UniProtKB-ARBA"/>
</dbReference>
<dbReference type="Gene3D" id="3.50.50.60">
    <property type="entry name" value="FAD/NAD(P)-binding domain"/>
    <property type="match status" value="2"/>
</dbReference>
<evidence type="ECO:0000256" key="5">
    <source>
        <dbReference type="SAM" id="MobiDB-lite"/>
    </source>
</evidence>
<dbReference type="PANTHER" id="PTHR43400">
    <property type="entry name" value="FUMARATE REDUCTASE"/>
    <property type="match status" value="1"/>
</dbReference>
<organism evidence="7 8">
    <name type="scientific">Paraburkholderia fungorum</name>
    <dbReference type="NCBI Taxonomy" id="134537"/>
    <lineage>
        <taxon>Bacteria</taxon>
        <taxon>Pseudomonadati</taxon>
        <taxon>Pseudomonadota</taxon>
        <taxon>Betaproteobacteria</taxon>
        <taxon>Burkholderiales</taxon>
        <taxon>Burkholderiaceae</taxon>
        <taxon>Paraburkholderia</taxon>
    </lineage>
</organism>
<keyword evidence="8" id="KW-1185">Reference proteome</keyword>
<dbReference type="Proteomes" id="UP000183487">
    <property type="component" value="Unassembled WGS sequence"/>
</dbReference>
<dbReference type="EMBL" id="FNKP01000002">
    <property type="protein sequence ID" value="SDR23232.1"/>
    <property type="molecule type" value="Genomic_DNA"/>
</dbReference>
<dbReference type="OrthoDB" id="9813348at2"/>
<proteinExistence type="predicted"/>
<sequence length="597" mass="63253">MKREPILECDVLVLGSGAAGLATAVTAATRGLRVIVAEKADVFGGTSAWSGGWMWIPGNPLATRAGIIEEPEASRTYLRNELGAHFDADKVDALLESGPEMVEYFERHTSMRFIDGNRVPDFHTTPGAATGGRSVCAMPFDGRELGPLIDRLRPPLGVVTIKGMAIGSGQDLAHFFNATRSVRSAWHVLRRLAAFAGHKLRHGRSMYLVNGNALVARLLKSAHDLGVDLRTHAKAVALLREPGDAAGRVTGATVEIEGVVHQVRATRGVVLACGGYPHDLSRRAQTFAYTPSGREHWSAAPSTNTGDGIRLGESIGGHFDASLETPAAWAPVSLVPQGSGQPAVAFPHLIERAKPGVIAVTRAGQRFVNEASSYHDFINALIGTTPAGEQVCAWLIGDHRFQRLYGLGFSKPFPFPTGPYRRSGYLKRASSLADLAVQCGIDPQGLESTVAAYNSYAKDGFDPQFHKGSTPYNRVQGDARHTPNPCLAPLENGPFYAVKLLPGSLGTFAGLATDANARVLDDAGQPMPGLYAVGNDAASMMGGCYPSGGITLGPAMTFGYRAGLFLAEADAEADQSTPPTAATQSTNPTIHSQGHMQ</sequence>
<name>A0A1H1HCL2_9BURK</name>
<evidence type="ECO:0000256" key="2">
    <source>
        <dbReference type="ARBA" id="ARBA00022630"/>
    </source>
</evidence>
<evidence type="ECO:0000256" key="4">
    <source>
        <dbReference type="ARBA" id="ARBA00023002"/>
    </source>
</evidence>
<dbReference type="SUPFAM" id="SSF56425">
    <property type="entry name" value="Succinate dehydrogenase/fumarate reductase flavoprotein, catalytic domain"/>
    <property type="match status" value="1"/>
</dbReference>
<feature type="domain" description="FAD-dependent oxidoreductase 2 FAD-binding" evidence="6">
    <location>
        <begin position="10"/>
        <end position="552"/>
    </location>
</feature>
<dbReference type="PRINTS" id="PR00411">
    <property type="entry name" value="PNDRDTASEI"/>
</dbReference>
<gene>
    <name evidence="7" type="ORF">SAMN05443245_3759</name>
</gene>
<dbReference type="SUPFAM" id="SSF51905">
    <property type="entry name" value="FAD/NAD(P)-binding domain"/>
    <property type="match status" value="1"/>
</dbReference>
<dbReference type="InterPro" id="IPR050315">
    <property type="entry name" value="FAD-oxidoreductase_2"/>
</dbReference>
<dbReference type="NCBIfam" id="NF004789">
    <property type="entry name" value="PRK06134.1"/>
    <property type="match status" value="1"/>
</dbReference>
<protein>
    <submittedName>
        <fullName evidence="7">Succinate dehydrogenase/fumarate reductase, flavoprotein subunit</fullName>
    </submittedName>
</protein>
<evidence type="ECO:0000313" key="8">
    <source>
        <dbReference type="Proteomes" id="UP000183487"/>
    </source>
</evidence>
<comment type="cofactor">
    <cofactor evidence="1">
        <name>FAD</name>
        <dbReference type="ChEBI" id="CHEBI:57692"/>
    </cofactor>
</comment>
<keyword evidence="2" id="KW-0285">Flavoprotein</keyword>
<dbReference type="AlphaFoldDB" id="A0A1H1HCL2"/>
<evidence type="ECO:0000256" key="3">
    <source>
        <dbReference type="ARBA" id="ARBA00022827"/>
    </source>
</evidence>
<accession>A0A1H1HCL2</accession>